<dbReference type="Pfam" id="PF00076">
    <property type="entry name" value="RRM_1"/>
    <property type="match status" value="1"/>
</dbReference>
<evidence type="ECO:0000256" key="1">
    <source>
        <dbReference type="ARBA" id="ARBA00022884"/>
    </source>
</evidence>
<dbReference type="GO" id="GO:0003729">
    <property type="term" value="F:mRNA binding"/>
    <property type="evidence" value="ECO:0000318"/>
    <property type="project" value="GO_Central"/>
</dbReference>
<organism evidence="3 4">
    <name type="scientific">Solanum tuberosum</name>
    <name type="common">Potato</name>
    <dbReference type="NCBI Taxonomy" id="4113"/>
    <lineage>
        <taxon>Eukaryota</taxon>
        <taxon>Viridiplantae</taxon>
        <taxon>Streptophyta</taxon>
        <taxon>Embryophyta</taxon>
        <taxon>Tracheophyta</taxon>
        <taxon>Spermatophyta</taxon>
        <taxon>Magnoliopsida</taxon>
        <taxon>eudicotyledons</taxon>
        <taxon>Gunneridae</taxon>
        <taxon>Pentapetalae</taxon>
        <taxon>asterids</taxon>
        <taxon>lamiids</taxon>
        <taxon>Solanales</taxon>
        <taxon>Solanaceae</taxon>
        <taxon>Solanoideae</taxon>
        <taxon>Solaneae</taxon>
        <taxon>Solanum</taxon>
    </lineage>
</organism>
<reference evidence="3" key="2">
    <citation type="submission" date="2015-06" db="UniProtKB">
        <authorList>
            <consortium name="EnsemblPlants"/>
        </authorList>
    </citation>
    <scope>IDENTIFICATION</scope>
    <source>
        <strain evidence="3">DM1-3 516 R44</strain>
    </source>
</reference>
<proteinExistence type="predicted"/>
<evidence type="ECO:0000313" key="3">
    <source>
        <dbReference type="EnsemblPlants" id="PGSC0003DMT400059106"/>
    </source>
</evidence>
<dbReference type="InterPro" id="IPR000504">
    <property type="entry name" value="RRM_dom"/>
</dbReference>
<protein>
    <submittedName>
        <fullName evidence="3">RNA-binding protein</fullName>
    </submittedName>
</protein>
<dbReference type="PaxDb" id="4113-PGSC0003DMT400059106"/>
<keyword evidence="4" id="KW-1185">Reference proteome</keyword>
<sequence length="182" mass="20481">MYWNTKTSGDWRFVERYLENVPEIPQSGMPSAHEVHHHYLGTNNDREVVDTQSIGLADDRGVSRVEDTQSIELAYDRYLQSLVNAEADTACNNNKGIGLDIFRPFAGYKEVRLVRRDSKHHARDPLILGFVDFANPACAATALSALQGYKMDEHDINSAYLSLQFSKFPGRRFGGSGSRGKR</sequence>
<dbReference type="InParanoid" id="M1C3T5"/>
<dbReference type="InterPro" id="IPR012677">
    <property type="entry name" value="Nucleotide-bd_a/b_plait_sf"/>
</dbReference>
<dbReference type="PANTHER" id="PTHR10501">
    <property type="entry name" value="U1 SMALL NUCLEAR RIBONUCLEOPROTEIN A/U2 SMALL NUCLEAR RIBONUCLEOPROTEIN B"/>
    <property type="match status" value="1"/>
</dbReference>
<feature type="domain" description="RRM" evidence="2">
    <location>
        <begin position="100"/>
        <end position="156"/>
    </location>
</feature>
<dbReference type="SUPFAM" id="SSF54928">
    <property type="entry name" value="RNA-binding domain, RBD"/>
    <property type="match status" value="1"/>
</dbReference>
<dbReference type="HOGENOM" id="CLU_1484484_0_0_1"/>
<accession>M1C3T5</accession>
<dbReference type="Gramene" id="PGSC0003DMT400059106">
    <property type="protein sequence ID" value="PGSC0003DMT400059106"/>
    <property type="gene ID" value="PGSC0003DMG400022958"/>
</dbReference>
<dbReference type="InterPro" id="IPR035979">
    <property type="entry name" value="RBD_domain_sf"/>
</dbReference>
<dbReference type="EnsemblPlants" id="PGSC0003DMT400059106">
    <property type="protein sequence ID" value="PGSC0003DMT400059106"/>
    <property type="gene ID" value="PGSC0003DMG400022958"/>
</dbReference>
<keyword evidence="1" id="KW-0694">RNA-binding</keyword>
<name>M1C3T5_SOLTU</name>
<evidence type="ECO:0000313" key="4">
    <source>
        <dbReference type="Proteomes" id="UP000011115"/>
    </source>
</evidence>
<dbReference type="Gene3D" id="3.30.70.330">
    <property type="match status" value="1"/>
</dbReference>
<dbReference type="AlphaFoldDB" id="M1C3T5"/>
<dbReference type="eggNOG" id="ENOG502QVUV">
    <property type="taxonomic scope" value="Eukaryota"/>
</dbReference>
<evidence type="ECO:0000259" key="2">
    <source>
        <dbReference type="Pfam" id="PF00076"/>
    </source>
</evidence>
<dbReference type="Proteomes" id="UP000011115">
    <property type="component" value="Unassembled WGS sequence"/>
</dbReference>
<reference evidence="4" key="1">
    <citation type="journal article" date="2011" name="Nature">
        <title>Genome sequence and analysis of the tuber crop potato.</title>
        <authorList>
            <consortium name="The Potato Genome Sequencing Consortium"/>
        </authorList>
    </citation>
    <scope>NUCLEOTIDE SEQUENCE [LARGE SCALE GENOMIC DNA]</scope>
    <source>
        <strain evidence="4">cv. DM1-3 516 R44</strain>
    </source>
</reference>